<accession>A0A4C1XDN0</accession>
<comment type="caution">
    <text evidence="1">The sequence shown here is derived from an EMBL/GenBank/DDBJ whole genome shotgun (WGS) entry which is preliminary data.</text>
</comment>
<dbReference type="OrthoDB" id="411871at2759"/>
<sequence length="103" mass="11247">MHPFKGGSEGKAFGNSTACVSHTYYVGLHVLNEGNTPTLEVFRGHRLLKSVMDVTACSSALMDKAKEWQAVRDVISLDHNAVTFAVQVEGRFDPWPLSLSLGL</sequence>
<dbReference type="EMBL" id="BGZK01000803">
    <property type="protein sequence ID" value="GBP61082.1"/>
    <property type="molecule type" value="Genomic_DNA"/>
</dbReference>
<reference evidence="1 2" key="1">
    <citation type="journal article" date="2019" name="Commun. Biol.">
        <title>The bagworm genome reveals a unique fibroin gene that provides high tensile strength.</title>
        <authorList>
            <person name="Kono N."/>
            <person name="Nakamura H."/>
            <person name="Ohtoshi R."/>
            <person name="Tomita M."/>
            <person name="Numata K."/>
            <person name="Arakawa K."/>
        </authorList>
    </citation>
    <scope>NUCLEOTIDE SEQUENCE [LARGE SCALE GENOMIC DNA]</scope>
</reference>
<organism evidence="1 2">
    <name type="scientific">Eumeta variegata</name>
    <name type="common">Bagworm moth</name>
    <name type="synonym">Eumeta japonica</name>
    <dbReference type="NCBI Taxonomy" id="151549"/>
    <lineage>
        <taxon>Eukaryota</taxon>
        <taxon>Metazoa</taxon>
        <taxon>Ecdysozoa</taxon>
        <taxon>Arthropoda</taxon>
        <taxon>Hexapoda</taxon>
        <taxon>Insecta</taxon>
        <taxon>Pterygota</taxon>
        <taxon>Neoptera</taxon>
        <taxon>Endopterygota</taxon>
        <taxon>Lepidoptera</taxon>
        <taxon>Glossata</taxon>
        <taxon>Ditrysia</taxon>
        <taxon>Tineoidea</taxon>
        <taxon>Psychidae</taxon>
        <taxon>Oiketicinae</taxon>
        <taxon>Eumeta</taxon>
    </lineage>
</organism>
<dbReference type="Proteomes" id="UP000299102">
    <property type="component" value="Unassembled WGS sequence"/>
</dbReference>
<dbReference type="AlphaFoldDB" id="A0A4C1XDN0"/>
<dbReference type="SUPFAM" id="SSF56219">
    <property type="entry name" value="DNase I-like"/>
    <property type="match status" value="1"/>
</dbReference>
<proteinExistence type="predicted"/>
<gene>
    <name evidence="1" type="ORF">EVAR_48581_1</name>
</gene>
<dbReference type="InterPro" id="IPR036691">
    <property type="entry name" value="Endo/exonu/phosph_ase_sf"/>
</dbReference>
<evidence type="ECO:0000313" key="1">
    <source>
        <dbReference type="EMBL" id="GBP61082.1"/>
    </source>
</evidence>
<protein>
    <submittedName>
        <fullName evidence="1">Uncharacterized protein</fullName>
    </submittedName>
</protein>
<keyword evidence="2" id="KW-1185">Reference proteome</keyword>
<dbReference type="Gene3D" id="3.60.10.10">
    <property type="entry name" value="Endonuclease/exonuclease/phosphatase"/>
    <property type="match status" value="1"/>
</dbReference>
<evidence type="ECO:0000313" key="2">
    <source>
        <dbReference type="Proteomes" id="UP000299102"/>
    </source>
</evidence>
<name>A0A4C1XDN0_EUMVA</name>